<evidence type="ECO:0000313" key="1">
    <source>
        <dbReference type="EMBL" id="PTQ31455.1"/>
    </source>
</evidence>
<keyword evidence="2" id="KW-1185">Reference proteome</keyword>
<evidence type="ECO:0000313" key="2">
    <source>
        <dbReference type="Proteomes" id="UP000244005"/>
    </source>
</evidence>
<dbReference type="Gramene" id="Mp7g16040.1">
    <property type="protein sequence ID" value="Mp7g16040.1.cds1"/>
    <property type="gene ID" value="Mp7g16040"/>
</dbReference>
<name>A0A2R6WC74_MARPO</name>
<gene>
    <name evidence="1" type="ORF">MARPO_0111s0016</name>
</gene>
<sequence>MLVTKVLVICSTSSGTCTLILSSKLYVSGYETLDIVPMYVRQNTVYGPTFTDAPRSDVKEVIILSDDRAEVVIHVAIKSVTALKIRLSVLP</sequence>
<dbReference type="EMBL" id="KZ772783">
    <property type="protein sequence ID" value="PTQ31455.1"/>
    <property type="molecule type" value="Genomic_DNA"/>
</dbReference>
<dbReference type="Proteomes" id="UP000244005">
    <property type="component" value="Unassembled WGS sequence"/>
</dbReference>
<protein>
    <submittedName>
        <fullName evidence="1">Uncharacterized protein</fullName>
    </submittedName>
</protein>
<proteinExistence type="predicted"/>
<reference evidence="2" key="1">
    <citation type="journal article" date="2017" name="Cell">
        <title>Insights into land plant evolution garnered from the Marchantia polymorpha genome.</title>
        <authorList>
            <person name="Bowman J.L."/>
            <person name="Kohchi T."/>
            <person name="Yamato K.T."/>
            <person name="Jenkins J."/>
            <person name="Shu S."/>
            <person name="Ishizaki K."/>
            <person name="Yamaoka S."/>
            <person name="Nishihama R."/>
            <person name="Nakamura Y."/>
            <person name="Berger F."/>
            <person name="Adam C."/>
            <person name="Aki S.S."/>
            <person name="Althoff F."/>
            <person name="Araki T."/>
            <person name="Arteaga-Vazquez M.A."/>
            <person name="Balasubrmanian S."/>
            <person name="Barry K."/>
            <person name="Bauer D."/>
            <person name="Boehm C.R."/>
            <person name="Briginshaw L."/>
            <person name="Caballero-Perez J."/>
            <person name="Catarino B."/>
            <person name="Chen F."/>
            <person name="Chiyoda S."/>
            <person name="Chovatia M."/>
            <person name="Davies K.M."/>
            <person name="Delmans M."/>
            <person name="Demura T."/>
            <person name="Dierschke T."/>
            <person name="Dolan L."/>
            <person name="Dorantes-Acosta A.E."/>
            <person name="Eklund D.M."/>
            <person name="Florent S.N."/>
            <person name="Flores-Sandoval E."/>
            <person name="Fujiyama A."/>
            <person name="Fukuzawa H."/>
            <person name="Galik B."/>
            <person name="Grimanelli D."/>
            <person name="Grimwood J."/>
            <person name="Grossniklaus U."/>
            <person name="Hamada T."/>
            <person name="Haseloff J."/>
            <person name="Hetherington A.J."/>
            <person name="Higo A."/>
            <person name="Hirakawa Y."/>
            <person name="Hundley H.N."/>
            <person name="Ikeda Y."/>
            <person name="Inoue K."/>
            <person name="Inoue S.I."/>
            <person name="Ishida S."/>
            <person name="Jia Q."/>
            <person name="Kakita M."/>
            <person name="Kanazawa T."/>
            <person name="Kawai Y."/>
            <person name="Kawashima T."/>
            <person name="Kennedy M."/>
            <person name="Kinose K."/>
            <person name="Kinoshita T."/>
            <person name="Kohara Y."/>
            <person name="Koide E."/>
            <person name="Komatsu K."/>
            <person name="Kopischke S."/>
            <person name="Kubo M."/>
            <person name="Kyozuka J."/>
            <person name="Lagercrantz U."/>
            <person name="Lin S.S."/>
            <person name="Lindquist E."/>
            <person name="Lipzen A.M."/>
            <person name="Lu C.W."/>
            <person name="De Luna E."/>
            <person name="Martienssen R.A."/>
            <person name="Minamino N."/>
            <person name="Mizutani M."/>
            <person name="Mizutani M."/>
            <person name="Mochizuki N."/>
            <person name="Monte I."/>
            <person name="Mosher R."/>
            <person name="Nagasaki H."/>
            <person name="Nakagami H."/>
            <person name="Naramoto S."/>
            <person name="Nishitani K."/>
            <person name="Ohtani M."/>
            <person name="Okamoto T."/>
            <person name="Okumura M."/>
            <person name="Phillips J."/>
            <person name="Pollak B."/>
            <person name="Reinders A."/>
            <person name="Rovekamp M."/>
            <person name="Sano R."/>
            <person name="Sawa S."/>
            <person name="Schmid M.W."/>
            <person name="Shirakawa M."/>
            <person name="Solano R."/>
            <person name="Spunde A."/>
            <person name="Suetsugu N."/>
            <person name="Sugano S."/>
            <person name="Sugiyama A."/>
            <person name="Sun R."/>
            <person name="Suzuki Y."/>
            <person name="Takenaka M."/>
            <person name="Takezawa D."/>
            <person name="Tomogane H."/>
            <person name="Tsuzuki M."/>
            <person name="Ueda T."/>
            <person name="Umeda M."/>
            <person name="Ward J.M."/>
            <person name="Watanabe Y."/>
            <person name="Yazaki K."/>
            <person name="Yokoyama R."/>
            <person name="Yoshitake Y."/>
            <person name="Yotsui I."/>
            <person name="Zachgo S."/>
            <person name="Schmutz J."/>
        </authorList>
    </citation>
    <scope>NUCLEOTIDE SEQUENCE [LARGE SCALE GENOMIC DNA]</scope>
    <source>
        <strain evidence="2">Tak-1</strain>
    </source>
</reference>
<dbReference type="AlphaFoldDB" id="A0A2R6WC74"/>
<accession>A0A2R6WC74</accession>
<organism evidence="1 2">
    <name type="scientific">Marchantia polymorpha</name>
    <name type="common">Common liverwort</name>
    <name type="synonym">Marchantia aquatica</name>
    <dbReference type="NCBI Taxonomy" id="3197"/>
    <lineage>
        <taxon>Eukaryota</taxon>
        <taxon>Viridiplantae</taxon>
        <taxon>Streptophyta</taxon>
        <taxon>Embryophyta</taxon>
        <taxon>Marchantiophyta</taxon>
        <taxon>Marchantiopsida</taxon>
        <taxon>Marchantiidae</taxon>
        <taxon>Marchantiales</taxon>
        <taxon>Marchantiaceae</taxon>
        <taxon>Marchantia</taxon>
    </lineage>
</organism>